<protein>
    <submittedName>
        <fullName evidence="3">Diguanylate cyclase</fullName>
        <ecNumber evidence="3">2.7.7.65</ecNumber>
    </submittedName>
</protein>
<dbReference type="Pfam" id="PF00990">
    <property type="entry name" value="GGDEF"/>
    <property type="match status" value="1"/>
</dbReference>
<feature type="transmembrane region" description="Helical" evidence="1">
    <location>
        <begin position="128"/>
        <end position="146"/>
    </location>
</feature>
<feature type="transmembrane region" description="Helical" evidence="1">
    <location>
        <begin position="37"/>
        <end position="56"/>
    </location>
</feature>
<dbReference type="PROSITE" id="PS50887">
    <property type="entry name" value="GGDEF"/>
    <property type="match status" value="1"/>
</dbReference>
<sequence length="308" mass="34024">MDEFRHARLHALIYLMGALLLLGLALWSYLMGDFARILLPALLAPLMVTAALMRLGQPETARLSAYLVLIGGYLMIAVELPQQPDQAALWLGLPPLLTLLLLPLGPAMLLNVTLTPIWLLLGDSQLGLDLVLAYLALVVVAGLAPWEILHQRALLQATDPVDAECSALKRAPLEARLLSECERAELLGQRLAVLVIHLPQLEMAGEQFGPRARQALLAALCRIVEQHSRDHDLLGRQGEADFWLVLPDTSDNGALLVRQRIEEALHRTVLLDTGVVETRMMISHLRPGETPDHFLQRLQARTQRLGDA</sequence>
<keyword evidence="4" id="KW-1185">Reference proteome</keyword>
<accession>A0A7W5PC32</accession>
<feature type="domain" description="GGDEF" evidence="2">
    <location>
        <begin position="189"/>
        <end position="308"/>
    </location>
</feature>
<feature type="transmembrane region" description="Helical" evidence="1">
    <location>
        <begin position="100"/>
        <end position="121"/>
    </location>
</feature>
<evidence type="ECO:0000313" key="4">
    <source>
        <dbReference type="Proteomes" id="UP000553442"/>
    </source>
</evidence>
<keyword evidence="3" id="KW-0808">Transferase</keyword>
<dbReference type="InterPro" id="IPR029787">
    <property type="entry name" value="Nucleotide_cyclase"/>
</dbReference>
<evidence type="ECO:0000313" key="3">
    <source>
        <dbReference type="EMBL" id="MBB3332212.1"/>
    </source>
</evidence>
<dbReference type="EC" id="2.7.7.65" evidence="3"/>
<name>A0A7W5PC32_9GAMM</name>
<evidence type="ECO:0000259" key="2">
    <source>
        <dbReference type="PROSITE" id="PS50887"/>
    </source>
</evidence>
<dbReference type="EMBL" id="JACHZF010000026">
    <property type="protein sequence ID" value="MBB3332212.1"/>
    <property type="molecule type" value="Genomic_DNA"/>
</dbReference>
<organism evidence="3 4">
    <name type="scientific">Halomonas campaniensis</name>
    <dbReference type="NCBI Taxonomy" id="213554"/>
    <lineage>
        <taxon>Bacteria</taxon>
        <taxon>Pseudomonadati</taxon>
        <taxon>Pseudomonadota</taxon>
        <taxon>Gammaproteobacteria</taxon>
        <taxon>Oceanospirillales</taxon>
        <taxon>Halomonadaceae</taxon>
        <taxon>Halomonas</taxon>
    </lineage>
</organism>
<reference evidence="3 4" key="1">
    <citation type="submission" date="2020-08" db="EMBL/GenBank/DDBJ databases">
        <title>Genomic Encyclopedia of Archaeal and Bacterial Type Strains, Phase II (KMG-II): from individual species to whole genera.</title>
        <authorList>
            <person name="Goeker M."/>
        </authorList>
    </citation>
    <scope>NUCLEOTIDE SEQUENCE [LARGE SCALE GENOMIC DNA]</scope>
    <source>
        <strain evidence="3 4">5AG</strain>
    </source>
</reference>
<proteinExistence type="predicted"/>
<keyword evidence="3" id="KW-0548">Nucleotidyltransferase</keyword>
<keyword evidence="1" id="KW-1133">Transmembrane helix</keyword>
<gene>
    <name evidence="3" type="ORF">BDK63_003106</name>
</gene>
<feature type="transmembrane region" description="Helical" evidence="1">
    <location>
        <begin position="12"/>
        <end position="31"/>
    </location>
</feature>
<feature type="transmembrane region" description="Helical" evidence="1">
    <location>
        <begin position="63"/>
        <end position="80"/>
    </location>
</feature>
<dbReference type="AlphaFoldDB" id="A0A7W5PC32"/>
<comment type="caution">
    <text evidence="3">The sequence shown here is derived from an EMBL/GenBank/DDBJ whole genome shotgun (WGS) entry which is preliminary data.</text>
</comment>
<dbReference type="Gene3D" id="3.30.70.270">
    <property type="match status" value="1"/>
</dbReference>
<dbReference type="SUPFAM" id="SSF55073">
    <property type="entry name" value="Nucleotide cyclase"/>
    <property type="match status" value="1"/>
</dbReference>
<dbReference type="GO" id="GO:0052621">
    <property type="term" value="F:diguanylate cyclase activity"/>
    <property type="evidence" value="ECO:0007669"/>
    <property type="project" value="UniProtKB-EC"/>
</dbReference>
<keyword evidence="1" id="KW-0472">Membrane</keyword>
<evidence type="ECO:0000256" key="1">
    <source>
        <dbReference type="SAM" id="Phobius"/>
    </source>
</evidence>
<dbReference type="RefSeq" id="WP_183333543.1">
    <property type="nucleotide sequence ID" value="NZ_JACHZF010000026.1"/>
</dbReference>
<dbReference type="InterPro" id="IPR043128">
    <property type="entry name" value="Rev_trsase/Diguanyl_cyclase"/>
</dbReference>
<dbReference type="Proteomes" id="UP000553442">
    <property type="component" value="Unassembled WGS sequence"/>
</dbReference>
<dbReference type="InterPro" id="IPR000160">
    <property type="entry name" value="GGDEF_dom"/>
</dbReference>
<keyword evidence="1" id="KW-0812">Transmembrane</keyword>